<sequence>MLRVIKAKTSMLVSIDLFGWSSITLILTSPCLTMLYESLFLLRQIVALMTKLHSSFTTMVDFNRFGPSYQGGTQYELSIFAKLMALIPNISLLPNLLSQLVSYVAMPFKLPLDIVTNSRPINFLWFFGFLVSKGNFYLKVSRNATTIGFEIIPKMVIVLSDNEQNINLFNMIINYLRSIGITSAHISPNTKIAENGTTYTSLVLEVIGHNNILNILLPFLNTHQNLLFRLSGCLPWLNWVNRMIQCKGHLTYLGMRSLLLYYVHVYGGNATQLEYLELFLSRLNNVASGHYYIKTTNTGYRVCFPSYIKAAGIQDKLFTTNDDANNALQSAIKYRDTSIINYLKDHDVWFE</sequence>
<dbReference type="AlphaFoldDB" id="Q8M0Y1"/>
<protein>
    <submittedName>
        <fullName evidence="2">CN431mito protein</fullName>
    </submittedName>
</protein>
<keyword evidence="1" id="KW-1133">Transmembrane helix</keyword>
<name>Q8M0Y1_9TREE</name>
<dbReference type="Gene3D" id="3.10.28.10">
    <property type="entry name" value="Homing endonucleases"/>
    <property type="match status" value="1"/>
</dbReference>
<keyword evidence="2" id="KW-0496">Mitochondrion</keyword>
<dbReference type="SUPFAM" id="SSF55608">
    <property type="entry name" value="Homing endonucleases"/>
    <property type="match status" value="1"/>
</dbReference>
<proteinExistence type="predicted"/>
<keyword evidence="1" id="KW-0812">Transmembrane</keyword>
<organism evidence="2">
    <name type="scientific">Cryptococcus deneoformans</name>
    <dbReference type="NCBI Taxonomy" id="40410"/>
    <lineage>
        <taxon>Eukaryota</taxon>
        <taxon>Fungi</taxon>
        <taxon>Dikarya</taxon>
        <taxon>Basidiomycota</taxon>
        <taxon>Agaricomycotina</taxon>
        <taxon>Tremellomycetes</taxon>
        <taxon>Tremellales</taxon>
        <taxon>Cryptococcaceae</taxon>
        <taxon>Cryptococcus</taxon>
        <taxon>Cryptococcus neoformans species complex</taxon>
    </lineage>
</organism>
<dbReference type="InterPro" id="IPR027434">
    <property type="entry name" value="Homing_endonucl"/>
</dbReference>
<geneLocation type="mitochondrion" evidence="2"/>
<accession>Q8M0Y1</accession>
<dbReference type="EMBL" id="AF518557">
    <property type="protein sequence ID" value="AAM81272.1"/>
    <property type="molecule type" value="Genomic_DNA"/>
</dbReference>
<reference evidence="2" key="1">
    <citation type="submission" date="2002-06" db="EMBL/GenBank/DDBJ databases">
        <title>Novel gene encoded in the intergenic region COB1-MRP3 of Cryptococcus neoformans serotype D strain 431.</title>
        <authorList>
            <person name="Li N."/>
            <person name="Dietrich F.S."/>
        </authorList>
    </citation>
    <scope>NUCLEOTIDE SEQUENCE</scope>
    <source>
        <strain evidence="2">431</strain>
    </source>
</reference>
<evidence type="ECO:0000256" key="1">
    <source>
        <dbReference type="SAM" id="Phobius"/>
    </source>
</evidence>
<evidence type="ECO:0000313" key="2">
    <source>
        <dbReference type="EMBL" id="AAM81272.1"/>
    </source>
</evidence>
<feature type="transmembrane region" description="Helical" evidence="1">
    <location>
        <begin position="20"/>
        <end position="42"/>
    </location>
</feature>
<keyword evidence="1" id="KW-0472">Membrane</keyword>